<evidence type="ECO:0000256" key="6">
    <source>
        <dbReference type="ARBA" id="ARBA00022918"/>
    </source>
</evidence>
<keyword evidence="6" id="KW-0695">RNA-directed DNA polymerase</keyword>
<evidence type="ECO:0000259" key="7">
    <source>
        <dbReference type="PROSITE" id="PS50994"/>
    </source>
</evidence>
<dbReference type="GO" id="GO:0003964">
    <property type="term" value="F:RNA-directed DNA polymerase activity"/>
    <property type="evidence" value="ECO:0007669"/>
    <property type="project" value="UniProtKB-KW"/>
</dbReference>
<keyword evidence="3" id="KW-0540">Nuclease</keyword>
<dbReference type="Gene3D" id="3.30.420.10">
    <property type="entry name" value="Ribonuclease H-like superfamily/Ribonuclease H"/>
    <property type="match status" value="1"/>
</dbReference>
<keyword evidence="10" id="KW-1185">Reference proteome</keyword>
<dbReference type="InterPro" id="IPR036397">
    <property type="entry name" value="RNaseH_sf"/>
</dbReference>
<dbReference type="FunFam" id="1.10.340.70:FF:000001">
    <property type="entry name" value="Retrovirus-related Pol polyprotein from transposon gypsy-like Protein"/>
    <property type="match status" value="1"/>
</dbReference>
<dbReference type="GO" id="GO:0015074">
    <property type="term" value="P:DNA integration"/>
    <property type="evidence" value="ECO:0007669"/>
    <property type="project" value="InterPro"/>
</dbReference>
<evidence type="ECO:0000256" key="4">
    <source>
        <dbReference type="ARBA" id="ARBA00022759"/>
    </source>
</evidence>
<dbReference type="PROSITE" id="PS50994">
    <property type="entry name" value="INTEGRASE"/>
    <property type="match status" value="1"/>
</dbReference>
<dbReference type="SUPFAM" id="SSF53098">
    <property type="entry name" value="Ribonuclease H-like"/>
    <property type="match status" value="1"/>
</dbReference>
<organism evidence="8 10">
    <name type="scientific">Didymodactylos carnosus</name>
    <dbReference type="NCBI Taxonomy" id="1234261"/>
    <lineage>
        <taxon>Eukaryota</taxon>
        <taxon>Metazoa</taxon>
        <taxon>Spiralia</taxon>
        <taxon>Gnathifera</taxon>
        <taxon>Rotifera</taxon>
        <taxon>Eurotatoria</taxon>
        <taxon>Bdelloidea</taxon>
        <taxon>Philodinida</taxon>
        <taxon>Philodinidae</taxon>
        <taxon>Didymodactylos</taxon>
    </lineage>
</organism>
<dbReference type="InterPro" id="IPR043502">
    <property type="entry name" value="DNA/RNA_pol_sf"/>
</dbReference>
<comment type="caution">
    <text evidence="8">The sequence shown here is derived from an EMBL/GenBank/DDBJ whole genome shotgun (WGS) entry which is preliminary data.</text>
</comment>
<keyword evidence="4" id="KW-0255">Endonuclease</keyword>
<evidence type="ECO:0000256" key="1">
    <source>
        <dbReference type="ARBA" id="ARBA00022679"/>
    </source>
</evidence>
<dbReference type="AlphaFoldDB" id="A0A813ZAR9"/>
<dbReference type="Gene3D" id="3.10.20.370">
    <property type="match status" value="1"/>
</dbReference>
<dbReference type="Proteomes" id="UP000663829">
    <property type="component" value="Unassembled WGS sequence"/>
</dbReference>
<dbReference type="InterPro" id="IPR041588">
    <property type="entry name" value="Integrase_H2C2"/>
</dbReference>
<sequence length="479" mass="54630">MIGEEYIHDLYPSVLATDASGAGMGGILRQITLDGTKAIKYLSKKFNPAQQKYSTTEKECMAIHFCVKQLKPYLWGHEFTVETDHCPLCNFHRKASNNSRVDRWSLDLSEYDITEIKYKKGRCHCDADLLSRYPYMQEDSEEGQQDITTRRFESTTKLDGQHQLSQVNAVTRSMTSLKNQLPTGDRDQKARIRTTKDHPAPSLLSTGWPQKVEKIKQVNKNSAIPDLTIVDGILYKLVNRGGITKRKLPFIPTSMVQQILSLNSDHPLSSHFGTRRTFNKIKDEYYWPQMFDTVQDYVRSCEKCAKFNVKRTKSPGFLQPVPPPEGVFEVLHMDFWGPTPVPSVQGNRYVLVFTDSLSKFVFAKALPTNTAKVAAETLTENVIIPHGTIKCLASDQVSHFNNELLRTITTLIVVLNNRFQSHTILNQTDRIVANNAARFNIQQQQKTSKQRYDKGRKHSVFAVGDLVWVGFSMRQSHMH</sequence>
<feature type="domain" description="Integrase catalytic" evidence="7">
    <location>
        <begin position="319"/>
        <end position="479"/>
    </location>
</feature>
<dbReference type="GO" id="GO:0004519">
    <property type="term" value="F:endonuclease activity"/>
    <property type="evidence" value="ECO:0007669"/>
    <property type="project" value="UniProtKB-KW"/>
</dbReference>
<protein>
    <recommendedName>
        <fullName evidence="7">Integrase catalytic domain-containing protein</fullName>
    </recommendedName>
</protein>
<dbReference type="EMBL" id="CAJNOQ010001451">
    <property type="protein sequence ID" value="CAF0895771.1"/>
    <property type="molecule type" value="Genomic_DNA"/>
</dbReference>
<evidence type="ECO:0000313" key="10">
    <source>
        <dbReference type="Proteomes" id="UP000663829"/>
    </source>
</evidence>
<dbReference type="InterPro" id="IPR041373">
    <property type="entry name" value="RT_RNaseH"/>
</dbReference>
<dbReference type="CDD" id="cd09274">
    <property type="entry name" value="RNase_HI_RT_Ty3"/>
    <property type="match status" value="1"/>
</dbReference>
<dbReference type="SUPFAM" id="SSF56672">
    <property type="entry name" value="DNA/RNA polymerases"/>
    <property type="match status" value="1"/>
</dbReference>
<dbReference type="Proteomes" id="UP000681722">
    <property type="component" value="Unassembled WGS sequence"/>
</dbReference>
<gene>
    <name evidence="8" type="ORF">GPM918_LOCUS8366</name>
    <name evidence="9" type="ORF">SRO942_LOCUS8366</name>
</gene>
<dbReference type="FunFam" id="3.10.20.370:FF:000001">
    <property type="entry name" value="Retrovirus-related Pol polyprotein from transposon 17.6-like protein"/>
    <property type="match status" value="1"/>
</dbReference>
<proteinExistence type="predicted"/>
<dbReference type="Pfam" id="PF17917">
    <property type="entry name" value="RT_RNaseH"/>
    <property type="match status" value="1"/>
</dbReference>
<dbReference type="Gene3D" id="1.10.340.70">
    <property type="match status" value="1"/>
</dbReference>
<dbReference type="PANTHER" id="PTHR37984:SF5">
    <property type="entry name" value="PROTEIN NYNRIN-LIKE"/>
    <property type="match status" value="1"/>
</dbReference>
<keyword evidence="2" id="KW-0548">Nucleotidyltransferase</keyword>
<accession>A0A813ZAR9</accession>
<dbReference type="InterPro" id="IPR012337">
    <property type="entry name" value="RNaseH-like_sf"/>
</dbReference>
<name>A0A813ZAR9_9BILA</name>
<dbReference type="GO" id="GO:0003676">
    <property type="term" value="F:nucleic acid binding"/>
    <property type="evidence" value="ECO:0007669"/>
    <property type="project" value="InterPro"/>
</dbReference>
<dbReference type="EMBL" id="CAJOBC010001451">
    <property type="protein sequence ID" value="CAF3679158.1"/>
    <property type="molecule type" value="Genomic_DNA"/>
</dbReference>
<dbReference type="InterPro" id="IPR050951">
    <property type="entry name" value="Retrovirus_Pol_polyprotein"/>
</dbReference>
<dbReference type="InterPro" id="IPR001584">
    <property type="entry name" value="Integrase_cat-core"/>
</dbReference>
<evidence type="ECO:0000256" key="5">
    <source>
        <dbReference type="ARBA" id="ARBA00022801"/>
    </source>
</evidence>
<evidence type="ECO:0000256" key="2">
    <source>
        <dbReference type="ARBA" id="ARBA00022695"/>
    </source>
</evidence>
<reference evidence="8" key="1">
    <citation type="submission" date="2021-02" db="EMBL/GenBank/DDBJ databases">
        <authorList>
            <person name="Nowell W R."/>
        </authorList>
    </citation>
    <scope>NUCLEOTIDE SEQUENCE</scope>
</reference>
<evidence type="ECO:0000256" key="3">
    <source>
        <dbReference type="ARBA" id="ARBA00022722"/>
    </source>
</evidence>
<dbReference type="PANTHER" id="PTHR37984">
    <property type="entry name" value="PROTEIN CBG26694"/>
    <property type="match status" value="1"/>
</dbReference>
<keyword evidence="5" id="KW-0378">Hydrolase</keyword>
<keyword evidence="1" id="KW-0808">Transferase</keyword>
<evidence type="ECO:0000313" key="9">
    <source>
        <dbReference type="EMBL" id="CAF3679158.1"/>
    </source>
</evidence>
<evidence type="ECO:0000313" key="8">
    <source>
        <dbReference type="EMBL" id="CAF0895771.1"/>
    </source>
</evidence>
<dbReference type="OrthoDB" id="425619at2759"/>
<dbReference type="Pfam" id="PF17921">
    <property type="entry name" value="Integrase_H2C2"/>
    <property type="match status" value="1"/>
</dbReference>
<dbReference type="GO" id="GO:0016787">
    <property type="term" value="F:hydrolase activity"/>
    <property type="evidence" value="ECO:0007669"/>
    <property type="project" value="UniProtKB-KW"/>
</dbReference>